<name>A0A4U0T6P5_9ACTN</name>
<evidence type="ECO:0000313" key="2">
    <source>
        <dbReference type="EMBL" id="TKA08495.1"/>
    </source>
</evidence>
<keyword evidence="3" id="KW-1185">Reference proteome</keyword>
<feature type="compositionally biased region" description="Basic and acidic residues" evidence="1">
    <location>
        <begin position="103"/>
        <end position="125"/>
    </location>
</feature>
<accession>A0A4U0T6P5</accession>
<dbReference type="AlphaFoldDB" id="A0A4U0T6P5"/>
<protein>
    <submittedName>
        <fullName evidence="2">Uncharacterized protein</fullName>
    </submittedName>
</protein>
<reference evidence="2 3" key="1">
    <citation type="submission" date="2019-04" db="EMBL/GenBank/DDBJ databases">
        <title>Streptomyces oryziradicis sp. nov., a novel actinomycete isolated from rhizosphere soil of rice (Oryza sativa L.).</title>
        <authorList>
            <person name="Li C."/>
        </authorList>
    </citation>
    <scope>NUCLEOTIDE SEQUENCE [LARGE SCALE GENOMIC DNA]</scope>
    <source>
        <strain evidence="2 3">NEAU-C40</strain>
    </source>
</reference>
<evidence type="ECO:0000256" key="1">
    <source>
        <dbReference type="SAM" id="MobiDB-lite"/>
    </source>
</evidence>
<dbReference type="Proteomes" id="UP000305778">
    <property type="component" value="Unassembled WGS sequence"/>
</dbReference>
<dbReference type="RefSeq" id="WP_169316961.1">
    <property type="nucleotide sequence ID" value="NZ_SUMC01000030.1"/>
</dbReference>
<organism evidence="2 3">
    <name type="scientific">Actinacidiphila oryziradicis</name>
    <dbReference type="NCBI Taxonomy" id="2571141"/>
    <lineage>
        <taxon>Bacteria</taxon>
        <taxon>Bacillati</taxon>
        <taxon>Actinomycetota</taxon>
        <taxon>Actinomycetes</taxon>
        <taxon>Kitasatosporales</taxon>
        <taxon>Streptomycetaceae</taxon>
        <taxon>Actinacidiphila</taxon>
    </lineage>
</organism>
<dbReference type="EMBL" id="SUMC01000030">
    <property type="protein sequence ID" value="TKA08495.1"/>
    <property type="molecule type" value="Genomic_DNA"/>
</dbReference>
<feature type="region of interest" description="Disordered" evidence="1">
    <location>
        <begin position="1"/>
        <end position="125"/>
    </location>
</feature>
<gene>
    <name evidence="2" type="ORF">FCI23_27700</name>
</gene>
<evidence type="ECO:0000313" key="3">
    <source>
        <dbReference type="Proteomes" id="UP000305778"/>
    </source>
</evidence>
<comment type="caution">
    <text evidence="2">The sequence shown here is derived from an EMBL/GenBank/DDBJ whole genome shotgun (WGS) entry which is preliminary data.</text>
</comment>
<proteinExistence type="predicted"/>
<sequence length="125" mass="13590">MAEGSRREGAPGQKVGAEVVPDPDKLHAVQRDTLAAVRPSENAAPATVDDAASEPAVQSVQPAIRRFTGAKRTARVGPLRFTPGERERLQPSRRCRFDVISGARERSRPPEPCRRATVTDRKGLL</sequence>